<gene>
    <name evidence="5" type="ORF">CUR178_05275</name>
</gene>
<evidence type="ECO:0000313" key="5">
    <source>
        <dbReference type="EMBL" id="KAG5477570.1"/>
    </source>
</evidence>
<dbReference type="Proteomes" id="UP000674179">
    <property type="component" value="Chromosome 25"/>
</dbReference>
<proteinExistence type="inferred from homology"/>
<evidence type="ECO:0000256" key="1">
    <source>
        <dbReference type="ARBA" id="ARBA00010618"/>
    </source>
</evidence>
<sequence>MTESLPPPSDKPITKLPKYFPTSCKQCATQTDAFFRCFEGHAIMLDDHDVTTAKTSLQHCQPELRAYMTCMENHLDTKNKPWWKVLKAYNVSPNLLRRPKVKPGLLRGIYTDETIDLRDRERLELVESIRHPRERDFYQDHTYHNQWIARDLEPHQKTQIAGRYPYFAPNYEIQPWMWYPGDTVEVVSGEGAGQRGAIIAVVKYKNEILVQNVNVRDVVIPASETRPEQVVQREHPINVLRVRHVDPTTNELCHLDIVKVRNKETGELEERRISLESGALLPIPVPEEAVEVGDPLKDTAIQDADEDTYDRQKEMPLLVERRLQAMENYFVNSLRKSYEYHKALQVRNAQDMQAFQKDVLVRATEKLAAMAAAVAGHSDVAGATSQTVVAAKESAQASDAGEDAVKSTITAETVVAEVLKSEQQFHSRATAPGMPAWWQSMIDSYVEVLEEEEAAHEAEAAAQAKTAEANRRAEHLIADATAEADQPRTDDATMESSSSEGVDDDDLDLDENDGGSYESPVHSGR</sequence>
<name>A0A836H4Q5_LEIEN</name>
<dbReference type="AlphaFoldDB" id="A0A836H4Q5"/>
<dbReference type="FunFam" id="2.30.30.30:FF:000071">
    <property type="entry name" value="Ribosomal protein L24/L26-like protein"/>
    <property type="match status" value="1"/>
</dbReference>
<dbReference type="InterPro" id="IPR005825">
    <property type="entry name" value="Ribosomal_uL24_CS"/>
</dbReference>
<organism evidence="5 6">
    <name type="scientific">Leishmania enriettii</name>
    <dbReference type="NCBI Taxonomy" id="5663"/>
    <lineage>
        <taxon>Eukaryota</taxon>
        <taxon>Discoba</taxon>
        <taxon>Euglenozoa</taxon>
        <taxon>Kinetoplastea</taxon>
        <taxon>Metakinetoplastina</taxon>
        <taxon>Trypanosomatida</taxon>
        <taxon>Trypanosomatidae</taxon>
        <taxon>Leishmaniinae</taxon>
        <taxon>Leishmania</taxon>
    </lineage>
</organism>
<dbReference type="GO" id="GO:0003735">
    <property type="term" value="F:structural constituent of ribosome"/>
    <property type="evidence" value="ECO:0007669"/>
    <property type="project" value="InterPro"/>
</dbReference>
<evidence type="ECO:0000256" key="2">
    <source>
        <dbReference type="ARBA" id="ARBA00022980"/>
    </source>
</evidence>
<dbReference type="GO" id="GO:0006412">
    <property type="term" value="P:translation"/>
    <property type="evidence" value="ECO:0007669"/>
    <property type="project" value="InterPro"/>
</dbReference>
<dbReference type="InterPro" id="IPR014722">
    <property type="entry name" value="Rib_uL2_dom2"/>
</dbReference>
<comment type="similarity">
    <text evidence="1">Belongs to the universal ribosomal protein uL24 family.</text>
</comment>
<dbReference type="GO" id="GO:0003723">
    <property type="term" value="F:RNA binding"/>
    <property type="evidence" value="ECO:0007669"/>
    <property type="project" value="InterPro"/>
</dbReference>
<evidence type="ECO:0000256" key="3">
    <source>
        <dbReference type="ARBA" id="ARBA00023274"/>
    </source>
</evidence>
<keyword evidence="3" id="KW-0687">Ribonucleoprotein</keyword>
<evidence type="ECO:0000256" key="4">
    <source>
        <dbReference type="SAM" id="MobiDB-lite"/>
    </source>
</evidence>
<dbReference type="SUPFAM" id="SSF50104">
    <property type="entry name" value="Translation proteins SH3-like domain"/>
    <property type="match status" value="1"/>
</dbReference>
<dbReference type="InterPro" id="IPR003256">
    <property type="entry name" value="Ribosomal_uL24"/>
</dbReference>
<dbReference type="CDD" id="cd06089">
    <property type="entry name" value="KOW_RPL26"/>
    <property type="match status" value="1"/>
</dbReference>
<dbReference type="Gene3D" id="2.30.30.30">
    <property type="match status" value="1"/>
</dbReference>
<dbReference type="GeneID" id="94172478"/>
<keyword evidence="6" id="KW-1185">Reference proteome</keyword>
<comment type="caution">
    <text evidence="5">The sequence shown here is derived from an EMBL/GenBank/DDBJ whole genome shotgun (WGS) entry which is preliminary data.</text>
</comment>
<reference evidence="5 6" key="1">
    <citation type="submission" date="2021-02" db="EMBL/GenBank/DDBJ databases">
        <title>Leishmania (Mundinia) enrietti genome sequencing and assembly.</title>
        <authorList>
            <person name="Almutairi H."/>
            <person name="Gatherer D."/>
        </authorList>
    </citation>
    <scope>NUCLEOTIDE SEQUENCE [LARGE SCALE GENOMIC DNA]</scope>
    <source>
        <strain evidence="5">CUR178</strain>
    </source>
</reference>
<dbReference type="RefSeq" id="XP_067692510.1">
    <property type="nucleotide sequence ID" value="XM_067836968.1"/>
</dbReference>
<dbReference type="GO" id="GO:0005840">
    <property type="term" value="C:ribosome"/>
    <property type="evidence" value="ECO:0007669"/>
    <property type="project" value="UniProtKB-KW"/>
</dbReference>
<feature type="compositionally biased region" description="Acidic residues" evidence="4">
    <location>
        <begin position="501"/>
        <end position="513"/>
    </location>
</feature>
<dbReference type="PROSITE" id="PS01108">
    <property type="entry name" value="RIBOSOMAL_L24"/>
    <property type="match status" value="1"/>
</dbReference>
<dbReference type="GO" id="GO:1990904">
    <property type="term" value="C:ribonucleoprotein complex"/>
    <property type="evidence" value="ECO:0007669"/>
    <property type="project" value="UniProtKB-KW"/>
</dbReference>
<protein>
    <submittedName>
        <fullName evidence="5">Uncharacterized protein</fullName>
    </submittedName>
</protein>
<dbReference type="InterPro" id="IPR008991">
    <property type="entry name" value="Translation_prot_SH3-like_sf"/>
</dbReference>
<accession>A0A836H4Q5</accession>
<keyword evidence="2" id="KW-0689">Ribosomal protein</keyword>
<dbReference type="PANTHER" id="PTHR12903">
    <property type="entry name" value="MITOCHONDRIAL RIBOSOMAL PROTEIN L24"/>
    <property type="match status" value="1"/>
</dbReference>
<feature type="region of interest" description="Disordered" evidence="4">
    <location>
        <begin position="475"/>
        <end position="525"/>
    </location>
</feature>
<dbReference type="OrthoDB" id="359154at2759"/>
<dbReference type="KEGG" id="lenr:94172478"/>
<evidence type="ECO:0000313" key="6">
    <source>
        <dbReference type="Proteomes" id="UP000674179"/>
    </source>
</evidence>
<dbReference type="InterPro" id="IPR041988">
    <property type="entry name" value="Ribosomal_uL24_KOW"/>
</dbReference>
<dbReference type="EMBL" id="JAFHKP010000025">
    <property type="protein sequence ID" value="KAG5477570.1"/>
    <property type="molecule type" value="Genomic_DNA"/>
</dbReference>